<gene>
    <name evidence="1" type="ORF">CHARACLAT_028592</name>
</gene>
<organism evidence="1 2">
    <name type="scientific">Characodon lateralis</name>
    <dbReference type="NCBI Taxonomy" id="208331"/>
    <lineage>
        <taxon>Eukaryota</taxon>
        <taxon>Metazoa</taxon>
        <taxon>Chordata</taxon>
        <taxon>Craniata</taxon>
        <taxon>Vertebrata</taxon>
        <taxon>Euteleostomi</taxon>
        <taxon>Actinopterygii</taxon>
        <taxon>Neopterygii</taxon>
        <taxon>Teleostei</taxon>
        <taxon>Neoteleostei</taxon>
        <taxon>Acanthomorphata</taxon>
        <taxon>Ovalentaria</taxon>
        <taxon>Atherinomorphae</taxon>
        <taxon>Cyprinodontiformes</taxon>
        <taxon>Goodeidae</taxon>
        <taxon>Characodon</taxon>
    </lineage>
</organism>
<sequence>EWSAHGPVPANGAAPFPCSPYLHKSSEQRTHLLQRHLKSLLLFYFKTWLRMR</sequence>
<proteinExistence type="predicted"/>
<keyword evidence="2" id="KW-1185">Reference proteome</keyword>
<evidence type="ECO:0000313" key="1">
    <source>
        <dbReference type="EMBL" id="MED6288635.1"/>
    </source>
</evidence>
<evidence type="ECO:0000313" key="2">
    <source>
        <dbReference type="Proteomes" id="UP001352852"/>
    </source>
</evidence>
<dbReference type="EMBL" id="JAHUTJ010061227">
    <property type="protein sequence ID" value="MED6288635.1"/>
    <property type="molecule type" value="Genomic_DNA"/>
</dbReference>
<dbReference type="Proteomes" id="UP001352852">
    <property type="component" value="Unassembled WGS sequence"/>
</dbReference>
<name>A0ABU7ENA3_9TELE</name>
<feature type="non-terminal residue" evidence="1">
    <location>
        <position position="1"/>
    </location>
</feature>
<protein>
    <submittedName>
        <fullName evidence="1">Uncharacterized protein</fullName>
    </submittedName>
</protein>
<comment type="caution">
    <text evidence="1">The sequence shown here is derived from an EMBL/GenBank/DDBJ whole genome shotgun (WGS) entry which is preliminary data.</text>
</comment>
<accession>A0ABU7ENA3</accession>
<reference evidence="1 2" key="1">
    <citation type="submission" date="2021-06" db="EMBL/GenBank/DDBJ databases">
        <authorList>
            <person name="Palmer J.M."/>
        </authorList>
    </citation>
    <scope>NUCLEOTIDE SEQUENCE [LARGE SCALE GENOMIC DNA]</scope>
    <source>
        <strain evidence="1 2">CL_MEX2019</strain>
        <tissue evidence="1">Muscle</tissue>
    </source>
</reference>